<dbReference type="GO" id="GO:0005886">
    <property type="term" value="C:plasma membrane"/>
    <property type="evidence" value="ECO:0007669"/>
    <property type="project" value="TreeGrafter"/>
</dbReference>
<keyword evidence="2" id="KW-0472">Membrane</keyword>
<dbReference type="InterPro" id="IPR005325">
    <property type="entry name" value="DUF308_memb"/>
</dbReference>
<protein>
    <recommendedName>
        <fullName evidence="4">HdeD family acid-resistance protein</fullName>
    </recommendedName>
</protein>
<feature type="transmembrane region" description="Helical" evidence="2">
    <location>
        <begin position="151"/>
        <end position="173"/>
    </location>
</feature>
<reference evidence="3" key="2">
    <citation type="submission" date="2024-07" db="EMBL/GenBank/DDBJ databases">
        <title>Streptomyces haneummycinica sp. nov., a new antibiotic-producing actinobacterium isolated from marine sediment.</title>
        <authorList>
            <person name="Uemura M."/>
            <person name="Hamada M."/>
            <person name="Hirano S."/>
            <person name="Kobayashi K."/>
            <person name="Ohshiro T."/>
            <person name="Kobayashi T."/>
            <person name="Terahara T."/>
        </authorList>
    </citation>
    <scope>NUCLEOTIDE SEQUENCE</scope>
    <source>
        <strain evidence="3">KM77-8</strain>
    </source>
</reference>
<evidence type="ECO:0000256" key="2">
    <source>
        <dbReference type="SAM" id="Phobius"/>
    </source>
</evidence>
<feature type="transmembrane region" description="Helical" evidence="2">
    <location>
        <begin position="205"/>
        <end position="226"/>
    </location>
</feature>
<dbReference type="Pfam" id="PF03729">
    <property type="entry name" value="DUF308"/>
    <property type="match status" value="1"/>
</dbReference>
<organism evidence="3">
    <name type="scientific">Streptomyces haneummycinicus</name>
    <dbReference type="NCBI Taxonomy" id="3074435"/>
    <lineage>
        <taxon>Bacteria</taxon>
        <taxon>Bacillati</taxon>
        <taxon>Actinomycetota</taxon>
        <taxon>Actinomycetes</taxon>
        <taxon>Kitasatosporales</taxon>
        <taxon>Streptomycetaceae</taxon>
        <taxon>Streptomyces</taxon>
    </lineage>
</organism>
<feature type="transmembrane region" description="Helical" evidence="2">
    <location>
        <begin position="125"/>
        <end position="145"/>
    </location>
</feature>
<evidence type="ECO:0000313" key="3">
    <source>
        <dbReference type="EMBL" id="BFO17414.1"/>
    </source>
</evidence>
<accession>A0AAT9HJ16</accession>
<proteinExistence type="predicted"/>
<evidence type="ECO:0000256" key="1">
    <source>
        <dbReference type="SAM" id="MobiDB-lite"/>
    </source>
</evidence>
<feature type="transmembrane region" description="Helical" evidence="2">
    <location>
        <begin position="238"/>
        <end position="257"/>
    </location>
</feature>
<keyword evidence="2" id="KW-1133">Transmembrane helix</keyword>
<feature type="region of interest" description="Disordered" evidence="1">
    <location>
        <begin position="74"/>
        <end position="103"/>
    </location>
</feature>
<dbReference type="PANTHER" id="PTHR34989">
    <property type="entry name" value="PROTEIN HDED"/>
    <property type="match status" value="1"/>
</dbReference>
<feature type="region of interest" description="Disordered" evidence="1">
    <location>
        <begin position="1"/>
        <end position="32"/>
    </location>
</feature>
<keyword evidence="2" id="KW-0812">Transmembrane</keyword>
<feature type="compositionally biased region" description="Low complexity" evidence="1">
    <location>
        <begin position="13"/>
        <end position="22"/>
    </location>
</feature>
<dbReference type="EMBL" id="AP035768">
    <property type="protein sequence ID" value="BFO17414.1"/>
    <property type="molecule type" value="Genomic_DNA"/>
</dbReference>
<reference evidence="3" key="1">
    <citation type="submission" date="2024-06" db="EMBL/GenBank/DDBJ databases">
        <authorList>
            <consortium name="consrtm"/>
            <person name="Uemura M."/>
            <person name="Terahara T."/>
        </authorList>
    </citation>
    <scope>NUCLEOTIDE SEQUENCE</scope>
    <source>
        <strain evidence="3">KM77-8</strain>
    </source>
</reference>
<evidence type="ECO:0008006" key="4">
    <source>
        <dbReference type="Google" id="ProtNLM"/>
    </source>
</evidence>
<feature type="transmembrane region" description="Helical" evidence="2">
    <location>
        <begin position="263"/>
        <end position="287"/>
    </location>
</feature>
<gene>
    <name evidence="3" type="ORF">SHKM778_38020</name>
</gene>
<feature type="transmembrane region" description="Helical" evidence="2">
    <location>
        <begin position="180"/>
        <end position="199"/>
    </location>
</feature>
<sequence>MSAPAQNVPPSPVSTSTRTSGSDARVSSSGGREPHIAAVMALRFAGWRMTTVATCPETSCSNWGSMRRMLSAPVPAPGGREPARQGTVGGEVRAAETGRGSGSEEAVMARSATPRDETAKLSRGFGWLAVLGVILVLAGLVGLVYTGVATLTSMVLFGWLLLIGGVVGLLHAVQARATNFFWLGVVVAALNIAAGVVVLKTPEAAAEALTMFAALLFLTGGLFRLVGSLVVRGPQFGWTLVQGAFGLLLGILVLTTWPSSSQYVIGTFFSLSLLFDGLGLIATGYGGRRIVGMVSERLAGEETAQAAPEAGEHRAVKPVQPE</sequence>
<dbReference type="InterPro" id="IPR052712">
    <property type="entry name" value="Acid_resist_chaperone_HdeD"/>
</dbReference>
<dbReference type="AlphaFoldDB" id="A0AAT9HJ16"/>
<dbReference type="PANTHER" id="PTHR34989:SF1">
    <property type="entry name" value="PROTEIN HDED"/>
    <property type="match status" value="1"/>
</dbReference>
<name>A0AAT9HJ16_9ACTN</name>